<keyword evidence="4" id="KW-0238">DNA-binding</keyword>
<dbReference type="InterPro" id="IPR013325">
    <property type="entry name" value="RNA_pol_sigma_r2"/>
</dbReference>
<dbReference type="GO" id="GO:0016987">
    <property type="term" value="F:sigma factor activity"/>
    <property type="evidence" value="ECO:0007669"/>
    <property type="project" value="UniProtKB-KW"/>
</dbReference>
<evidence type="ECO:0000313" key="9">
    <source>
        <dbReference type="Proteomes" id="UP000028980"/>
    </source>
</evidence>
<dbReference type="SUPFAM" id="SSF88946">
    <property type="entry name" value="Sigma2 domain of RNA polymerase sigma factors"/>
    <property type="match status" value="1"/>
</dbReference>
<dbReference type="InterPro" id="IPR013324">
    <property type="entry name" value="RNA_pol_sigma_r3/r4-like"/>
</dbReference>
<dbReference type="Pfam" id="PF04542">
    <property type="entry name" value="Sigma70_r2"/>
    <property type="match status" value="1"/>
</dbReference>
<dbReference type="Gene3D" id="1.10.10.10">
    <property type="entry name" value="Winged helix-like DNA-binding domain superfamily/Winged helix DNA-binding domain"/>
    <property type="match status" value="1"/>
</dbReference>
<comment type="similarity">
    <text evidence="1">Belongs to the sigma-70 factor family. ECF subfamily.</text>
</comment>
<evidence type="ECO:0000256" key="1">
    <source>
        <dbReference type="ARBA" id="ARBA00010641"/>
    </source>
</evidence>
<dbReference type="InterPro" id="IPR036388">
    <property type="entry name" value="WH-like_DNA-bd_sf"/>
</dbReference>
<evidence type="ECO:0000256" key="2">
    <source>
        <dbReference type="ARBA" id="ARBA00023015"/>
    </source>
</evidence>
<reference evidence="8 9" key="1">
    <citation type="journal article" date="2014" name="Genome Announc.">
        <title>Draft Genome Sequences of Marine Flavobacterium Nonlabens Strains NR17, NR24, NR27, NR32, NR33, and Ara13.</title>
        <authorList>
            <person name="Nakanishi M."/>
            <person name="Meirelles P."/>
            <person name="Suzuki R."/>
            <person name="Takatani N."/>
            <person name="Mino S."/>
            <person name="Suda W."/>
            <person name="Oshima K."/>
            <person name="Hattori M."/>
            <person name="Ohkuma M."/>
            <person name="Hosokawa M."/>
            <person name="Miyashita K."/>
            <person name="Thompson F.L."/>
            <person name="Niwa A."/>
            <person name="Sawabe T."/>
            <person name="Sawabe T."/>
        </authorList>
    </citation>
    <scope>NUCLEOTIDE SEQUENCE [LARGE SCALE GENOMIC DNA]</scope>
    <source>
        <strain evidence="9">JCM19296</strain>
    </source>
</reference>
<dbReference type="EMBL" id="BBLG01000004">
    <property type="protein sequence ID" value="GAK76397.1"/>
    <property type="molecule type" value="Genomic_DNA"/>
</dbReference>
<feature type="domain" description="RNA polymerase sigma-70 region 2" evidence="6">
    <location>
        <begin position="24"/>
        <end position="91"/>
    </location>
</feature>
<organism evidence="8 9">
    <name type="scientific">Nonlabens ulvanivorans</name>
    <name type="common">Persicivirga ulvanivorans</name>
    <dbReference type="NCBI Taxonomy" id="906888"/>
    <lineage>
        <taxon>Bacteria</taxon>
        <taxon>Pseudomonadati</taxon>
        <taxon>Bacteroidota</taxon>
        <taxon>Flavobacteriia</taxon>
        <taxon>Flavobacteriales</taxon>
        <taxon>Flavobacteriaceae</taxon>
        <taxon>Nonlabens</taxon>
    </lineage>
</organism>
<evidence type="ECO:0000256" key="5">
    <source>
        <dbReference type="ARBA" id="ARBA00023163"/>
    </source>
</evidence>
<keyword evidence="2" id="KW-0805">Transcription regulation</keyword>
<dbReference type="RefSeq" id="WP_042270673.1">
    <property type="nucleotide sequence ID" value="NZ_JBDUVS010000009.1"/>
</dbReference>
<dbReference type="SUPFAM" id="SSF88659">
    <property type="entry name" value="Sigma3 and sigma4 domains of RNA polymerase sigma factors"/>
    <property type="match status" value="1"/>
</dbReference>
<dbReference type="InterPro" id="IPR014284">
    <property type="entry name" value="RNA_pol_sigma-70_dom"/>
</dbReference>
<dbReference type="PANTHER" id="PTHR43133:SF62">
    <property type="entry name" value="RNA POLYMERASE SIGMA FACTOR SIGZ"/>
    <property type="match status" value="1"/>
</dbReference>
<feature type="domain" description="RNA polymerase sigma-70 region 4" evidence="7">
    <location>
        <begin position="125"/>
        <end position="171"/>
    </location>
</feature>
<dbReference type="Pfam" id="PF04545">
    <property type="entry name" value="Sigma70_r4"/>
    <property type="match status" value="1"/>
</dbReference>
<name>A0A081DBV1_NONUL</name>
<dbReference type="Gene3D" id="1.10.1740.10">
    <property type="match status" value="1"/>
</dbReference>
<dbReference type="CDD" id="cd06171">
    <property type="entry name" value="Sigma70_r4"/>
    <property type="match status" value="1"/>
</dbReference>
<sequence length="187" mass="21550">MTPILEQHIVELIKQGDQRGMSLLYDNYGPALYGCALKLTKDKDASSDILQDALIKIWNNSSSYNPDKAKFFTWCYGITRNTTIDYLRKVQKKQSKEIQLKNRDVYPIEDTTNQDDKESLKRQISTLDTKYISVLDAVFYKGMTHMEAADYLDIPLGTFKTRMRAALIELRSINKGITILLWILLLS</sequence>
<proteinExistence type="inferred from homology"/>
<comment type="caution">
    <text evidence="8">The sequence shown here is derived from an EMBL/GenBank/DDBJ whole genome shotgun (WGS) entry which is preliminary data.</text>
</comment>
<protein>
    <submittedName>
        <fullName evidence="8">RNA polymerase sigma-70 factor</fullName>
    </submittedName>
</protein>
<dbReference type="InterPro" id="IPR007627">
    <property type="entry name" value="RNA_pol_sigma70_r2"/>
</dbReference>
<dbReference type="PANTHER" id="PTHR43133">
    <property type="entry name" value="RNA POLYMERASE ECF-TYPE SIGMA FACTO"/>
    <property type="match status" value="1"/>
</dbReference>
<accession>A0A081DBV1</accession>
<keyword evidence="3" id="KW-0731">Sigma factor</keyword>
<dbReference type="NCBIfam" id="TIGR02937">
    <property type="entry name" value="sigma70-ECF"/>
    <property type="match status" value="1"/>
</dbReference>
<dbReference type="InterPro" id="IPR007630">
    <property type="entry name" value="RNA_pol_sigma70_r4"/>
</dbReference>
<keyword evidence="5" id="KW-0804">Transcription</keyword>
<evidence type="ECO:0000259" key="6">
    <source>
        <dbReference type="Pfam" id="PF04542"/>
    </source>
</evidence>
<dbReference type="GO" id="GO:0006352">
    <property type="term" value="P:DNA-templated transcription initiation"/>
    <property type="evidence" value="ECO:0007669"/>
    <property type="project" value="InterPro"/>
</dbReference>
<evidence type="ECO:0000256" key="4">
    <source>
        <dbReference type="ARBA" id="ARBA00023125"/>
    </source>
</evidence>
<dbReference type="InterPro" id="IPR039425">
    <property type="entry name" value="RNA_pol_sigma-70-like"/>
</dbReference>
<gene>
    <name evidence="8" type="ORF">JCM19296_1994</name>
</gene>
<evidence type="ECO:0000313" key="8">
    <source>
        <dbReference type="EMBL" id="GAK76397.1"/>
    </source>
</evidence>
<dbReference type="Proteomes" id="UP000028980">
    <property type="component" value="Unassembled WGS sequence"/>
</dbReference>
<evidence type="ECO:0000256" key="3">
    <source>
        <dbReference type="ARBA" id="ARBA00023082"/>
    </source>
</evidence>
<evidence type="ECO:0000259" key="7">
    <source>
        <dbReference type="Pfam" id="PF04545"/>
    </source>
</evidence>
<dbReference type="GO" id="GO:0003677">
    <property type="term" value="F:DNA binding"/>
    <property type="evidence" value="ECO:0007669"/>
    <property type="project" value="UniProtKB-KW"/>
</dbReference>
<dbReference type="AlphaFoldDB" id="A0A081DBV1"/>